<evidence type="ECO:0000256" key="1">
    <source>
        <dbReference type="SAM" id="MobiDB-lite"/>
    </source>
</evidence>
<evidence type="ECO:0000313" key="4">
    <source>
        <dbReference type="Proteomes" id="UP001500642"/>
    </source>
</evidence>
<organism evidence="3 4">
    <name type="scientific">Brevibacterium pityocampae</name>
    <dbReference type="NCBI Taxonomy" id="506594"/>
    <lineage>
        <taxon>Bacteria</taxon>
        <taxon>Bacillati</taxon>
        <taxon>Actinomycetota</taxon>
        <taxon>Actinomycetes</taxon>
        <taxon>Micrococcales</taxon>
        <taxon>Brevibacteriaceae</taxon>
        <taxon>Brevibacterium</taxon>
    </lineage>
</organism>
<feature type="transmembrane region" description="Helical" evidence="2">
    <location>
        <begin position="125"/>
        <end position="146"/>
    </location>
</feature>
<evidence type="ECO:0008006" key="5">
    <source>
        <dbReference type="Google" id="ProtNLM"/>
    </source>
</evidence>
<proteinExistence type="predicted"/>
<evidence type="ECO:0000256" key="2">
    <source>
        <dbReference type="SAM" id="Phobius"/>
    </source>
</evidence>
<accession>A0ABP8JLW7</accession>
<keyword evidence="2" id="KW-1133">Transmembrane helix</keyword>
<sequence length="456" mass="46823">MPPDNCEERILMSSGSNLPPGSPGDPRGPQGWQQPGPPAKGPGGVPPRPGYSPQGESGGGWGQPEHGTPPPAYSASGPAQGSPPPAYSASGPGMGAAGATPQPAPAPGYVPPEQQQAKKKSKLPLILSLTAVGVVILLVVIGAIVVNSVNRSQYGPDTVAQEYLTALENQDIAAANEIAAPTVPDGANELLLDPKFAAASEDVITDATVENTTINGDTATIDAVYTLGGQPHELTLTANKEGRQGLFFDNWVLTGPVLQTIAVELPKIEGATVNGEEFNPEEGGRTEYAVMPGTYAVATPESKYFQAGSDQLTVGFSPTEQPQPASMTIDVQATDAFSTDVQKAVEDALNECAKKKDLEPEGCPFGIGGTDSRTGVEALDDGVDGSVDYTISKQPKVSATMSSDLSAGSFFTSSLGKIEFTMDSKTQGKGAWTGSGDLSVSGSVAIEGDAVSVSFF</sequence>
<reference evidence="4" key="1">
    <citation type="journal article" date="2019" name="Int. J. Syst. Evol. Microbiol.">
        <title>The Global Catalogue of Microorganisms (GCM) 10K type strain sequencing project: providing services to taxonomists for standard genome sequencing and annotation.</title>
        <authorList>
            <consortium name="The Broad Institute Genomics Platform"/>
            <consortium name="The Broad Institute Genome Sequencing Center for Infectious Disease"/>
            <person name="Wu L."/>
            <person name="Ma J."/>
        </authorList>
    </citation>
    <scope>NUCLEOTIDE SEQUENCE [LARGE SCALE GENOMIC DNA]</scope>
    <source>
        <strain evidence="4">JCM 17808</strain>
    </source>
</reference>
<feature type="compositionally biased region" description="Low complexity" evidence="1">
    <location>
        <begin position="13"/>
        <end position="34"/>
    </location>
</feature>
<keyword evidence="2" id="KW-0472">Membrane</keyword>
<feature type="compositionally biased region" description="Low complexity" evidence="1">
    <location>
        <begin position="87"/>
        <end position="101"/>
    </location>
</feature>
<protein>
    <recommendedName>
        <fullName evidence="5">DUF4352 domain-containing protein</fullName>
    </recommendedName>
</protein>
<name>A0ABP8JLW7_9MICO</name>
<dbReference type="Proteomes" id="UP001500642">
    <property type="component" value="Unassembled WGS sequence"/>
</dbReference>
<gene>
    <name evidence="3" type="ORF">GCM10023167_21600</name>
</gene>
<feature type="compositionally biased region" description="Basic and acidic residues" evidence="1">
    <location>
        <begin position="1"/>
        <end position="10"/>
    </location>
</feature>
<feature type="compositionally biased region" description="Pro residues" evidence="1">
    <location>
        <begin position="35"/>
        <end position="50"/>
    </location>
</feature>
<evidence type="ECO:0000313" key="3">
    <source>
        <dbReference type="EMBL" id="GAA4393001.1"/>
    </source>
</evidence>
<keyword evidence="4" id="KW-1185">Reference proteome</keyword>
<comment type="caution">
    <text evidence="3">The sequence shown here is derived from an EMBL/GenBank/DDBJ whole genome shotgun (WGS) entry which is preliminary data.</text>
</comment>
<feature type="region of interest" description="Disordered" evidence="1">
    <location>
        <begin position="1"/>
        <end position="115"/>
    </location>
</feature>
<keyword evidence="2" id="KW-0812">Transmembrane</keyword>
<dbReference type="EMBL" id="BAABGL010000017">
    <property type="protein sequence ID" value="GAA4393001.1"/>
    <property type="molecule type" value="Genomic_DNA"/>
</dbReference>